<dbReference type="RefSeq" id="WP_376982163.1">
    <property type="nucleotide sequence ID" value="NZ_JBHLSV010000021.1"/>
</dbReference>
<evidence type="ECO:0000256" key="1">
    <source>
        <dbReference type="SAM" id="Phobius"/>
    </source>
</evidence>
<proteinExistence type="predicted"/>
<feature type="transmembrane region" description="Helical" evidence="1">
    <location>
        <begin position="26"/>
        <end position="50"/>
    </location>
</feature>
<organism evidence="2 3">
    <name type="scientific">Brachybacterium hainanense</name>
    <dbReference type="NCBI Taxonomy" id="1541174"/>
    <lineage>
        <taxon>Bacteria</taxon>
        <taxon>Bacillati</taxon>
        <taxon>Actinomycetota</taxon>
        <taxon>Actinomycetes</taxon>
        <taxon>Micrococcales</taxon>
        <taxon>Dermabacteraceae</taxon>
        <taxon>Brachybacterium</taxon>
    </lineage>
</organism>
<dbReference type="Proteomes" id="UP001589793">
    <property type="component" value="Unassembled WGS sequence"/>
</dbReference>
<keyword evidence="1" id="KW-0472">Membrane</keyword>
<gene>
    <name evidence="2" type="ORF">ACFFF6_15030</name>
</gene>
<reference evidence="2 3" key="1">
    <citation type="submission" date="2024-09" db="EMBL/GenBank/DDBJ databases">
        <authorList>
            <person name="Sun Q."/>
            <person name="Mori K."/>
        </authorList>
    </citation>
    <scope>NUCLEOTIDE SEQUENCE [LARGE SCALE GENOMIC DNA]</scope>
    <source>
        <strain evidence="2 3">CICC 10874</strain>
    </source>
</reference>
<protein>
    <submittedName>
        <fullName evidence="2">Uncharacterized protein</fullName>
    </submittedName>
</protein>
<feature type="transmembrane region" description="Helical" evidence="1">
    <location>
        <begin position="70"/>
        <end position="92"/>
    </location>
</feature>
<feature type="transmembrane region" description="Helical" evidence="1">
    <location>
        <begin position="210"/>
        <end position="230"/>
    </location>
</feature>
<sequence>MSRARRSTPASAVAQSTRVFGPPAPAVIGTLLAAVVFVIVLEFLVLISFIGQRLWGDPRILHDAVFSLPLLGWVAVAAASVVLVARILTTWLQLTEHGMAVRGLFRRAVDVPWGEVSRVLAVHRIDRGATPAEMLDLPDAPYDGVFVIDREGHRLVNVSGRFFGIGAQHAMVERARAAGVEIQQIEEITPRALRERERHAQTWIDLHPNLVLATLIGFYLAHNIATFAIWGL</sequence>
<keyword evidence="1" id="KW-1133">Transmembrane helix</keyword>
<keyword evidence="1" id="KW-0812">Transmembrane</keyword>
<evidence type="ECO:0000313" key="2">
    <source>
        <dbReference type="EMBL" id="MFC0675276.1"/>
    </source>
</evidence>
<dbReference type="EMBL" id="JBHLSV010000021">
    <property type="protein sequence ID" value="MFC0675276.1"/>
    <property type="molecule type" value="Genomic_DNA"/>
</dbReference>
<evidence type="ECO:0000313" key="3">
    <source>
        <dbReference type="Proteomes" id="UP001589793"/>
    </source>
</evidence>
<accession>A0ABV6RE54</accession>
<keyword evidence="3" id="KW-1185">Reference proteome</keyword>
<comment type="caution">
    <text evidence="2">The sequence shown here is derived from an EMBL/GenBank/DDBJ whole genome shotgun (WGS) entry which is preliminary data.</text>
</comment>
<name>A0ABV6RE54_9MICO</name>